<organism evidence="2 3">
    <name type="scientific">Lactuca saligna</name>
    <name type="common">Willowleaf lettuce</name>
    <dbReference type="NCBI Taxonomy" id="75948"/>
    <lineage>
        <taxon>Eukaryota</taxon>
        <taxon>Viridiplantae</taxon>
        <taxon>Streptophyta</taxon>
        <taxon>Embryophyta</taxon>
        <taxon>Tracheophyta</taxon>
        <taxon>Spermatophyta</taxon>
        <taxon>Magnoliopsida</taxon>
        <taxon>eudicotyledons</taxon>
        <taxon>Gunneridae</taxon>
        <taxon>Pentapetalae</taxon>
        <taxon>asterids</taxon>
        <taxon>campanulids</taxon>
        <taxon>Asterales</taxon>
        <taxon>Asteraceae</taxon>
        <taxon>Cichorioideae</taxon>
        <taxon>Cichorieae</taxon>
        <taxon>Lactucinae</taxon>
        <taxon>Lactuca</taxon>
    </lineage>
</organism>
<protein>
    <submittedName>
        <fullName evidence="2">Uncharacterized protein</fullName>
    </submittedName>
</protein>
<proteinExistence type="predicted"/>
<dbReference type="Proteomes" id="UP001177003">
    <property type="component" value="Chromosome 0"/>
</dbReference>
<name>A0AA35VGW8_LACSI</name>
<accession>A0AA35VGW8</accession>
<reference evidence="2" key="1">
    <citation type="submission" date="2023-04" db="EMBL/GenBank/DDBJ databases">
        <authorList>
            <person name="Vijverberg K."/>
            <person name="Xiong W."/>
            <person name="Schranz E."/>
        </authorList>
    </citation>
    <scope>NUCLEOTIDE SEQUENCE</scope>
</reference>
<sequence length="242" mass="28400">MKLYHANKQIDDLNSEKEVLKSYVADVNLYFQTLRETCDSLIMVSVRQHLVEKLKLVFSMLNCIERVSEHDAIRKQRREAKKTSSEEPKNTVGDFGKRSIKRGKAQNKKNVTKSLMRFSVLAKKLKLVKRKLMRKPQYQTWSSKKIAIVKVFRPDETESFINVRFKAVRGARSSVFEFTFVDLPCLNPYEWIYLFTHLSKDKQKFEPIVAHLKRMLVSYIQEIGKTDVEIATMLRKKPIVQP</sequence>
<evidence type="ECO:0000313" key="2">
    <source>
        <dbReference type="EMBL" id="CAI9260637.1"/>
    </source>
</evidence>
<gene>
    <name evidence="2" type="ORF">LSALG_LOCUS1466</name>
</gene>
<dbReference type="EMBL" id="OX465086">
    <property type="protein sequence ID" value="CAI9260637.1"/>
    <property type="molecule type" value="Genomic_DNA"/>
</dbReference>
<dbReference type="AlphaFoldDB" id="A0AA35VGW8"/>
<feature type="region of interest" description="Disordered" evidence="1">
    <location>
        <begin position="75"/>
        <end position="106"/>
    </location>
</feature>
<keyword evidence="3" id="KW-1185">Reference proteome</keyword>
<evidence type="ECO:0000256" key="1">
    <source>
        <dbReference type="SAM" id="MobiDB-lite"/>
    </source>
</evidence>
<evidence type="ECO:0000313" key="3">
    <source>
        <dbReference type="Proteomes" id="UP001177003"/>
    </source>
</evidence>